<dbReference type="RefSeq" id="WP_251837366.1">
    <property type="nucleotide sequence ID" value="NZ_JACSQG010000010.1"/>
</dbReference>
<dbReference type="PANTHER" id="PTHR30265:SF7">
    <property type="entry name" value="TRANSCRIPTION ANTITERMINATION PROTEIN RFAH"/>
    <property type="match status" value="1"/>
</dbReference>
<comment type="subunit">
    <text evidence="4">Interacts with both the nontemplate DNA and the RNA polymerase (RNAP).</text>
</comment>
<dbReference type="SUPFAM" id="SSF50104">
    <property type="entry name" value="Translation proteins SH3-like domain"/>
    <property type="match status" value="1"/>
</dbReference>
<dbReference type="PANTHER" id="PTHR30265">
    <property type="entry name" value="RHO-INTERACTING TRANSCRIPTION TERMINATION FACTOR NUSG"/>
    <property type="match status" value="1"/>
</dbReference>
<dbReference type="SMART" id="SM00738">
    <property type="entry name" value="NGN"/>
    <property type="match status" value="1"/>
</dbReference>
<evidence type="ECO:0000259" key="5">
    <source>
        <dbReference type="SMART" id="SM00738"/>
    </source>
</evidence>
<organism evidence="6 7">
    <name type="scientific">Serpens gallinarum</name>
    <dbReference type="NCBI Taxonomy" id="2763075"/>
    <lineage>
        <taxon>Bacteria</taxon>
        <taxon>Pseudomonadati</taxon>
        <taxon>Pseudomonadota</taxon>
        <taxon>Gammaproteobacteria</taxon>
        <taxon>Pseudomonadales</taxon>
        <taxon>Pseudomonadaceae</taxon>
        <taxon>Pseudomonas</taxon>
    </lineage>
</organism>
<dbReference type="InterPro" id="IPR010215">
    <property type="entry name" value="Transcription_antiterm_RfaH"/>
</dbReference>
<dbReference type="InterPro" id="IPR006645">
    <property type="entry name" value="NGN-like_dom"/>
</dbReference>
<dbReference type="Gene3D" id="3.30.70.940">
    <property type="entry name" value="NusG, N-terminal domain"/>
    <property type="match status" value="1"/>
</dbReference>
<gene>
    <name evidence="4 6" type="primary">rfaH</name>
    <name evidence="6" type="ORF">H9642_15465</name>
</gene>
<dbReference type="NCBIfam" id="TIGR01955">
    <property type="entry name" value="RfaH"/>
    <property type="match status" value="1"/>
</dbReference>
<evidence type="ECO:0000313" key="6">
    <source>
        <dbReference type="EMBL" id="MBD7978583.1"/>
    </source>
</evidence>
<evidence type="ECO:0000256" key="2">
    <source>
        <dbReference type="ARBA" id="ARBA00023015"/>
    </source>
</evidence>
<dbReference type="InterPro" id="IPR036735">
    <property type="entry name" value="NGN_dom_sf"/>
</dbReference>
<feature type="domain" description="NusG-like N-terminal" evidence="5">
    <location>
        <begin position="14"/>
        <end position="112"/>
    </location>
</feature>
<protein>
    <recommendedName>
        <fullName evidence="4">Transcription antitermination protein RfaH</fullName>
    </recommendedName>
</protein>
<comment type="similarity">
    <text evidence="4">Belongs to the RfaH family.</text>
</comment>
<keyword evidence="2 4" id="KW-0805">Transcription regulation</keyword>
<dbReference type="EMBL" id="JACSQG010000010">
    <property type="protein sequence ID" value="MBD7978583.1"/>
    <property type="molecule type" value="Genomic_DNA"/>
</dbReference>
<evidence type="ECO:0000313" key="7">
    <source>
        <dbReference type="Proteomes" id="UP000611945"/>
    </source>
</evidence>
<evidence type="ECO:0000256" key="4">
    <source>
        <dbReference type="HAMAP-Rule" id="MF_00951"/>
    </source>
</evidence>
<reference evidence="6 7" key="1">
    <citation type="submission" date="2020-08" db="EMBL/GenBank/DDBJ databases">
        <title>A Genomic Blueprint of the Chicken Gut Microbiome.</title>
        <authorList>
            <person name="Gilroy R."/>
            <person name="Ravi A."/>
            <person name="Getino M."/>
            <person name="Pursley I."/>
            <person name="Horton D.L."/>
            <person name="Alikhan N.-F."/>
            <person name="Baker D."/>
            <person name="Gharbi K."/>
            <person name="Hall N."/>
            <person name="Watson M."/>
            <person name="Adriaenssens E.M."/>
            <person name="Foster-Nyarko E."/>
            <person name="Jarju S."/>
            <person name="Secka A."/>
            <person name="Antonio M."/>
            <person name="Oren A."/>
            <person name="Chaudhuri R."/>
            <person name="La Ragione R.M."/>
            <person name="Hildebrand F."/>
            <person name="Pallen M.J."/>
        </authorList>
    </citation>
    <scope>NUCLEOTIDE SEQUENCE [LARGE SCALE GENOMIC DNA]</scope>
    <source>
        <strain evidence="6 7">Sa2CUA2</strain>
    </source>
</reference>
<keyword evidence="1 4" id="KW-0889">Transcription antitermination</keyword>
<accession>A0ABR8TSW8</accession>
<evidence type="ECO:0000256" key="3">
    <source>
        <dbReference type="ARBA" id="ARBA00023163"/>
    </source>
</evidence>
<keyword evidence="7" id="KW-1185">Reference proteome</keyword>
<proteinExistence type="inferred from homology"/>
<dbReference type="HAMAP" id="MF_00951">
    <property type="entry name" value="RfaH"/>
    <property type="match status" value="1"/>
</dbReference>
<dbReference type="Proteomes" id="UP000611945">
    <property type="component" value="Unassembled WGS sequence"/>
</dbReference>
<keyword evidence="4" id="KW-0238">DNA-binding</keyword>
<dbReference type="Pfam" id="PF02357">
    <property type="entry name" value="NusG"/>
    <property type="match status" value="1"/>
</dbReference>
<dbReference type="InterPro" id="IPR008991">
    <property type="entry name" value="Translation_prot_SH3-like_sf"/>
</dbReference>
<keyword evidence="3 4" id="KW-0804">Transcription</keyword>
<dbReference type="SUPFAM" id="SSF82679">
    <property type="entry name" value="N-utilization substance G protein NusG, N-terminal domain"/>
    <property type="match status" value="1"/>
</dbReference>
<comment type="function">
    <text evidence="4">Enhances distal genes transcription elongation in a specialized subset of operons that encode extracytoplasmic components.</text>
</comment>
<dbReference type="CDD" id="cd09892">
    <property type="entry name" value="NGN_SP_RfaH"/>
    <property type="match status" value="1"/>
</dbReference>
<dbReference type="InterPro" id="IPR043425">
    <property type="entry name" value="NusG-like"/>
</dbReference>
<name>A0ABR8TSW8_9PSED</name>
<comment type="caution">
    <text evidence="6">The sequence shown here is derived from an EMBL/GenBank/DDBJ whole genome shotgun (WGS) entry which is preliminary data.</text>
</comment>
<dbReference type="NCBIfam" id="NF006534">
    <property type="entry name" value="PRK09014.1"/>
    <property type="match status" value="1"/>
</dbReference>
<evidence type="ECO:0000256" key="1">
    <source>
        <dbReference type="ARBA" id="ARBA00022814"/>
    </source>
</evidence>
<sequence length="172" mass="19780">MNACALEATATDQDIAWYLVQCKPRQDERAEEHLLRQGYTCYRPQCRRERLVRGQRLIQEESLFPGYLFIQLSDSSNWAPLRSTRGVNRLVAFGGYPLQVADSLIDNLRQRVEPTPQPLLQAGDKVRIIDGSFAELDAIFLSMDGEERVVLLMKLLNREQHLHMPLASVRKQ</sequence>
<dbReference type="CDD" id="cd06091">
    <property type="entry name" value="KOW_NusG"/>
    <property type="match status" value="1"/>
</dbReference>